<comment type="pathway">
    <text evidence="2">Protein modification; protein glycosylation.</text>
</comment>
<keyword evidence="8 13" id="KW-0326">Glycosidase</keyword>
<dbReference type="InterPro" id="IPR012341">
    <property type="entry name" value="6hp_glycosidase-like_sf"/>
</dbReference>
<keyword evidence="7" id="KW-0325">Glycoprotein</keyword>
<name>A0AAD7I9F5_9AGAR</name>
<keyword evidence="11" id="KW-0479">Metal-binding</keyword>
<gene>
    <name evidence="15" type="ORF">B0H16DRAFT_1676609</name>
</gene>
<keyword evidence="6 12" id="KW-1015">Disulfide bond</keyword>
<comment type="caution">
    <text evidence="15">The sequence shown here is derived from an EMBL/GenBank/DDBJ whole genome shotgun (WGS) entry which is preliminary data.</text>
</comment>
<dbReference type="GO" id="GO:0005509">
    <property type="term" value="F:calcium ion binding"/>
    <property type="evidence" value="ECO:0007669"/>
    <property type="project" value="InterPro"/>
</dbReference>
<dbReference type="Gene3D" id="1.50.10.10">
    <property type="match status" value="2"/>
</dbReference>
<sequence length="448" mass="49528">MRLTEVLNFVAVILVPVFAGPVQSPSLALPQTVSAHWAAVRKMFESSYKAYGKFAWGHDDLLPLSESYSDDRNSWGASICDAMTTMVSAHAFCMCTQCSPLGAQIDTLSVFETTIRYLGSLLSAYELSDKKYPELLDKARELLTNCENNDIPYGFLDFSTNTPVVQISNIAEAGTLTLEWATLSKYTGNDTYRALAENSAKHIASLPAPFPSLAIQGIDPQNGSFVGGQVAAVDSTIRHLLRYSTSRNNNTMNVTYHTSSHLACFHGGKWILGGKLFKNETIVNCGLALVDACINTYLSTVTDIGPETFAYISSGGNLPELTPQDLAFYNQHGFYITDANYDMRPEMLESNFYAWRATGDTKYLENAARVLHSFNRYLNTTGGAFAGIVDVNDVASETIDYVLPCSFWFSEVLKYLYLTFDDPEHISLDEYVFNTEAHPFKAPPAKNI</sequence>
<evidence type="ECO:0000256" key="9">
    <source>
        <dbReference type="ARBA" id="ARBA00047669"/>
    </source>
</evidence>
<evidence type="ECO:0000256" key="10">
    <source>
        <dbReference type="ARBA" id="ARBA00048605"/>
    </source>
</evidence>
<evidence type="ECO:0000256" key="8">
    <source>
        <dbReference type="ARBA" id="ARBA00023295"/>
    </source>
</evidence>
<dbReference type="InterPro" id="IPR001382">
    <property type="entry name" value="Glyco_hydro_47"/>
</dbReference>
<evidence type="ECO:0000256" key="13">
    <source>
        <dbReference type="RuleBase" id="RU361193"/>
    </source>
</evidence>
<accession>A0AAD7I9F5</accession>
<dbReference type="GO" id="GO:0004571">
    <property type="term" value="F:mannosyl-oligosaccharide 1,2-alpha-mannosidase activity"/>
    <property type="evidence" value="ECO:0007669"/>
    <property type="project" value="UniProtKB-EC"/>
</dbReference>
<evidence type="ECO:0000256" key="14">
    <source>
        <dbReference type="SAM" id="SignalP"/>
    </source>
</evidence>
<evidence type="ECO:0000256" key="6">
    <source>
        <dbReference type="ARBA" id="ARBA00023157"/>
    </source>
</evidence>
<dbReference type="Pfam" id="PF01532">
    <property type="entry name" value="Glyco_hydro_47"/>
    <property type="match status" value="2"/>
</dbReference>
<dbReference type="PRINTS" id="PR00747">
    <property type="entry name" value="GLYHDRLASE47"/>
</dbReference>
<dbReference type="InterPro" id="IPR050749">
    <property type="entry name" value="Glycosyl_Hydrolase_47"/>
</dbReference>
<dbReference type="SUPFAM" id="SSF48225">
    <property type="entry name" value="Seven-hairpin glycosidases"/>
    <property type="match status" value="1"/>
</dbReference>
<dbReference type="InterPro" id="IPR036026">
    <property type="entry name" value="Seven-hairpin_glycosidases"/>
</dbReference>
<dbReference type="GO" id="GO:0005975">
    <property type="term" value="P:carbohydrate metabolic process"/>
    <property type="evidence" value="ECO:0007669"/>
    <property type="project" value="InterPro"/>
</dbReference>
<comment type="catalytic activity">
    <reaction evidence="9">
        <text>N(4)-(alpha-D-Man-(1-&gt;2)-alpha-D-Man-(1-&gt;2)-alpha-D-Man-(1-&gt;3)-[alpha-D-Man-(1-&gt;3)-[alpha-D-Man-(1-&gt;2)-alpha-D-Man-(1-&gt;6)]-alpha-D-Man-(1-&gt;6)]-beta-D-Man-(1-&gt;4)-beta-D-GlcNAc-(1-&gt;4)-beta-D-GlcNAc)-L-asparaginyl-[protein] (N-glucan mannose isomer 8A1,2,3B1,3) + 3 H2O = N(4)-(alpha-D-Man-(1-&gt;3)-[alpha-D-Man-(1-&gt;3)-[alpha-D-Man-(1-&gt;6)]-alpha-D-Man-(1-&gt;6)]-beta-D-Man-(1-&gt;4)-beta-D-GlcNAc-(1-&gt;4)-beta-D-GlcNAc)-L-asparaginyl-[protein] (N-glucan mannose isomer 5A1,2) + 3 beta-D-mannose</text>
        <dbReference type="Rhea" id="RHEA:56028"/>
        <dbReference type="Rhea" id="RHEA-COMP:14358"/>
        <dbReference type="Rhea" id="RHEA-COMP:14367"/>
        <dbReference type="ChEBI" id="CHEBI:15377"/>
        <dbReference type="ChEBI" id="CHEBI:28563"/>
        <dbReference type="ChEBI" id="CHEBI:59087"/>
        <dbReference type="ChEBI" id="CHEBI:60628"/>
        <dbReference type="EC" id="3.2.1.113"/>
    </reaction>
</comment>
<evidence type="ECO:0000256" key="1">
    <source>
        <dbReference type="ARBA" id="ARBA00001913"/>
    </source>
</evidence>
<evidence type="ECO:0000256" key="7">
    <source>
        <dbReference type="ARBA" id="ARBA00023180"/>
    </source>
</evidence>
<keyword evidence="16" id="KW-1185">Reference proteome</keyword>
<feature type="signal peptide" evidence="14">
    <location>
        <begin position="1"/>
        <end position="19"/>
    </location>
</feature>
<dbReference type="PANTHER" id="PTHR11742:SF101">
    <property type="entry name" value="MANNOSYL-OLIGOSACCHARIDE ALPHA-1,2-MANNOSIDASE 1B"/>
    <property type="match status" value="1"/>
</dbReference>
<reference evidence="15" key="1">
    <citation type="submission" date="2023-03" db="EMBL/GenBank/DDBJ databases">
        <title>Massive genome expansion in bonnet fungi (Mycena s.s.) driven by repeated elements and novel gene families across ecological guilds.</title>
        <authorList>
            <consortium name="Lawrence Berkeley National Laboratory"/>
            <person name="Harder C.B."/>
            <person name="Miyauchi S."/>
            <person name="Viragh M."/>
            <person name="Kuo A."/>
            <person name="Thoen E."/>
            <person name="Andreopoulos B."/>
            <person name="Lu D."/>
            <person name="Skrede I."/>
            <person name="Drula E."/>
            <person name="Henrissat B."/>
            <person name="Morin E."/>
            <person name="Kohler A."/>
            <person name="Barry K."/>
            <person name="LaButti K."/>
            <person name="Morin E."/>
            <person name="Salamov A."/>
            <person name="Lipzen A."/>
            <person name="Mereny Z."/>
            <person name="Hegedus B."/>
            <person name="Baldrian P."/>
            <person name="Stursova M."/>
            <person name="Weitz H."/>
            <person name="Taylor A."/>
            <person name="Grigoriev I.V."/>
            <person name="Nagy L.G."/>
            <person name="Martin F."/>
            <person name="Kauserud H."/>
        </authorList>
    </citation>
    <scope>NUCLEOTIDE SEQUENCE</scope>
    <source>
        <strain evidence="15">CBHHK182m</strain>
    </source>
</reference>
<keyword evidence="5 13" id="KW-0378">Hydrolase</keyword>
<evidence type="ECO:0000256" key="4">
    <source>
        <dbReference type="ARBA" id="ARBA00022729"/>
    </source>
</evidence>
<dbReference type="GO" id="GO:0005783">
    <property type="term" value="C:endoplasmic reticulum"/>
    <property type="evidence" value="ECO:0007669"/>
    <property type="project" value="TreeGrafter"/>
</dbReference>
<dbReference type="AlphaFoldDB" id="A0AAD7I9F5"/>
<organism evidence="15 16">
    <name type="scientific">Mycena metata</name>
    <dbReference type="NCBI Taxonomy" id="1033252"/>
    <lineage>
        <taxon>Eukaryota</taxon>
        <taxon>Fungi</taxon>
        <taxon>Dikarya</taxon>
        <taxon>Basidiomycota</taxon>
        <taxon>Agaricomycotina</taxon>
        <taxon>Agaricomycetes</taxon>
        <taxon>Agaricomycetidae</taxon>
        <taxon>Agaricales</taxon>
        <taxon>Marasmiineae</taxon>
        <taxon>Mycenaceae</taxon>
        <taxon>Mycena</taxon>
    </lineage>
</organism>
<dbReference type="EC" id="3.2.1.-" evidence="13"/>
<evidence type="ECO:0000256" key="2">
    <source>
        <dbReference type="ARBA" id="ARBA00004922"/>
    </source>
</evidence>
<dbReference type="PANTHER" id="PTHR11742">
    <property type="entry name" value="MANNOSYL-OLIGOSACCHARIDE ALPHA-1,2-MANNOSIDASE-RELATED"/>
    <property type="match status" value="1"/>
</dbReference>
<keyword evidence="11" id="KW-0106">Calcium</keyword>
<dbReference type="GO" id="GO:0016020">
    <property type="term" value="C:membrane"/>
    <property type="evidence" value="ECO:0007669"/>
    <property type="project" value="InterPro"/>
</dbReference>
<feature type="binding site" evidence="11">
    <location>
        <position position="435"/>
    </location>
    <ligand>
        <name>Ca(2+)</name>
        <dbReference type="ChEBI" id="CHEBI:29108"/>
    </ligand>
</feature>
<evidence type="ECO:0000313" key="15">
    <source>
        <dbReference type="EMBL" id="KAJ7737097.1"/>
    </source>
</evidence>
<comment type="similarity">
    <text evidence="3 13">Belongs to the glycosyl hydrolase 47 family.</text>
</comment>
<comment type="cofactor">
    <cofactor evidence="1 11">
        <name>Ca(2+)</name>
        <dbReference type="ChEBI" id="CHEBI:29108"/>
    </cofactor>
</comment>
<evidence type="ECO:0000256" key="12">
    <source>
        <dbReference type="PIRSR" id="PIRSR601382-3"/>
    </source>
</evidence>
<dbReference type="Proteomes" id="UP001215598">
    <property type="component" value="Unassembled WGS sequence"/>
</dbReference>
<keyword evidence="4 14" id="KW-0732">Signal</keyword>
<evidence type="ECO:0000256" key="3">
    <source>
        <dbReference type="ARBA" id="ARBA00007658"/>
    </source>
</evidence>
<proteinExistence type="inferred from homology"/>
<evidence type="ECO:0000256" key="5">
    <source>
        <dbReference type="ARBA" id="ARBA00022801"/>
    </source>
</evidence>
<dbReference type="EMBL" id="JARKIB010000118">
    <property type="protein sequence ID" value="KAJ7737097.1"/>
    <property type="molecule type" value="Genomic_DNA"/>
</dbReference>
<feature type="chain" id="PRO_5042195595" description="alpha-1,2-Mannosidase" evidence="14">
    <location>
        <begin position="20"/>
        <end position="448"/>
    </location>
</feature>
<dbReference type="GO" id="GO:0036503">
    <property type="term" value="P:ERAD pathway"/>
    <property type="evidence" value="ECO:0007669"/>
    <property type="project" value="UniProtKB-ARBA"/>
</dbReference>
<evidence type="ECO:0000313" key="16">
    <source>
        <dbReference type="Proteomes" id="UP001215598"/>
    </source>
</evidence>
<evidence type="ECO:0000256" key="11">
    <source>
        <dbReference type="PIRSR" id="PIRSR601382-2"/>
    </source>
</evidence>
<protein>
    <recommendedName>
        <fullName evidence="13">alpha-1,2-Mannosidase</fullName>
        <ecNumber evidence="13">3.2.1.-</ecNumber>
    </recommendedName>
</protein>
<feature type="disulfide bond" evidence="12">
    <location>
        <begin position="264"/>
        <end position="293"/>
    </location>
</feature>
<comment type="catalytic activity">
    <reaction evidence="10">
        <text>N(4)-(alpha-D-Man-(1-&gt;2)-alpha-D-Man-(1-&gt;2)-alpha-D-Man-(1-&gt;3)-[alpha-D-Man-(1-&gt;2)-alpha-D-Man-(1-&gt;3)-[alpha-D-Man-(1-&gt;2)-alpha-D-Man-(1-&gt;6)]-alpha-D-Man-(1-&gt;6)]-beta-D-Man-(1-&gt;4)-beta-D-GlcNAc-(1-&gt;4)-beta-D-GlcNAc)-L-asparaginyl-[protein] (N-glucan mannose isomer 9A1,2,3B1,2,3) + 4 H2O = N(4)-(alpha-D-Man-(1-&gt;3)-[alpha-D-Man-(1-&gt;3)-[alpha-D-Man-(1-&gt;6)]-alpha-D-Man-(1-&gt;6)]-beta-D-Man-(1-&gt;4)-beta-D-GlcNAc-(1-&gt;4)-beta-D-GlcNAc)-L-asparaginyl-[protein] (N-glucan mannose isomer 5A1,2) + 4 beta-D-mannose</text>
        <dbReference type="Rhea" id="RHEA:56008"/>
        <dbReference type="Rhea" id="RHEA-COMP:14356"/>
        <dbReference type="Rhea" id="RHEA-COMP:14367"/>
        <dbReference type="ChEBI" id="CHEBI:15377"/>
        <dbReference type="ChEBI" id="CHEBI:28563"/>
        <dbReference type="ChEBI" id="CHEBI:59087"/>
        <dbReference type="ChEBI" id="CHEBI:139493"/>
        <dbReference type="EC" id="3.2.1.113"/>
    </reaction>
</comment>